<dbReference type="SUPFAM" id="SSF82171">
    <property type="entry name" value="DPP6 N-terminal domain-like"/>
    <property type="match status" value="1"/>
</dbReference>
<evidence type="ECO:0000313" key="3">
    <source>
        <dbReference type="EMBL" id="MCE4558020.1"/>
    </source>
</evidence>
<organism evidence="3 4">
    <name type="scientific">Pelomonas cellulosilytica</name>
    <dbReference type="NCBI Taxonomy" id="2906762"/>
    <lineage>
        <taxon>Bacteria</taxon>
        <taxon>Pseudomonadati</taxon>
        <taxon>Pseudomonadota</taxon>
        <taxon>Betaproteobacteria</taxon>
        <taxon>Burkholderiales</taxon>
        <taxon>Sphaerotilaceae</taxon>
        <taxon>Roseateles</taxon>
    </lineage>
</organism>
<proteinExistence type="predicted"/>
<reference evidence="3 4" key="1">
    <citation type="submission" date="2021-12" db="EMBL/GenBank/DDBJ databases">
        <title>Genome seq of P8.</title>
        <authorList>
            <person name="Seo T."/>
        </authorList>
    </citation>
    <scope>NUCLEOTIDE SEQUENCE [LARGE SCALE GENOMIC DNA]</scope>
    <source>
        <strain evidence="3 4">P8</strain>
    </source>
</reference>
<dbReference type="InterPro" id="IPR029058">
    <property type="entry name" value="AB_hydrolase_fold"/>
</dbReference>
<sequence length="783" mass="86609">MPEPTMRLPLIALLSASLWAASAASAAQPGAAPTVRDVVEFTRLVQPQSADPEVLQKLVSPNGRQAFIVTRQADVATDRNHYEIQLLSLNAERLAVGQSSVETVFRFDADQDPNYADSAVQHVRWVDDRTLVFSGRLKDGVRQAYRLDVASQALTQLTHEATPVVSFALSHDMRRIVYAAQVPNPPMKEGERSIVYGNQTFWMVKWGQQRLISQLRMYRFYVVDIDAAGASGAPRPLGEPFLEANAASPVVDISPDGRWAVLPRYERARTLAWSQQYPMLGEFVARFSMATKEDPLHYFSGSLVRTARRMVAWRLDDAREQTIVDAPDDALPAGGQFRQDRLWMDHGSSLVLAGTQLPLAHKGASAASSYVIEYWPDADRWAVVAKLTGRLSKIFASADGFELVDEGDHRRFARAAGGAWQELPASTGKAEHPQPPWTLRIQQALNQPPDLVAQGPGGRTVRLTTLNPQFNAGTWGTMKSYAWRDAKGRSWLGGLMVPQGSEDRSKLPLIIQTYDYEPDKFYLDGPNGGDAPSAFAGRAFMKEGMLVLGMGFRPVSGAEPPTDKVMRLRQFQDGVRAAVAALVKEGRVDPDRIGIIGWSTTGEQVLNLVTFTDVPIRAATSADGDVSSLFAYSIAYGAEFWQHMEATNHGAPFGPTRAEWIRNDPSMNTECVRAAMRFEAYGVPVYGNYDVYTLLRRQYKPAEMVFVPGGYHMLSTPSERMISLQGNVDWFRFWLKGEKRNVPMLAGETTASLRAQYDAWDQMAAMKSANDLKPPCARITGGA</sequence>
<dbReference type="Proteomes" id="UP001200741">
    <property type="component" value="Unassembled WGS sequence"/>
</dbReference>
<protein>
    <submittedName>
        <fullName evidence="3">Prolyl oligopeptidase family serine peptidase</fullName>
    </submittedName>
</protein>
<evidence type="ECO:0000256" key="1">
    <source>
        <dbReference type="SAM" id="SignalP"/>
    </source>
</evidence>
<evidence type="ECO:0000313" key="4">
    <source>
        <dbReference type="Proteomes" id="UP001200741"/>
    </source>
</evidence>
<evidence type="ECO:0000259" key="2">
    <source>
        <dbReference type="Pfam" id="PF00326"/>
    </source>
</evidence>
<dbReference type="Gene3D" id="2.120.10.30">
    <property type="entry name" value="TolB, C-terminal domain"/>
    <property type="match status" value="1"/>
</dbReference>
<gene>
    <name evidence="3" type="ORF">LXT13_26895</name>
</gene>
<dbReference type="Pfam" id="PF00326">
    <property type="entry name" value="Peptidase_S9"/>
    <property type="match status" value="1"/>
</dbReference>
<dbReference type="EMBL" id="JAJTWU010000015">
    <property type="protein sequence ID" value="MCE4558020.1"/>
    <property type="molecule type" value="Genomic_DNA"/>
</dbReference>
<dbReference type="SUPFAM" id="SSF53474">
    <property type="entry name" value="alpha/beta-Hydrolases"/>
    <property type="match status" value="1"/>
</dbReference>
<comment type="caution">
    <text evidence="3">The sequence shown here is derived from an EMBL/GenBank/DDBJ whole genome shotgun (WGS) entry which is preliminary data.</text>
</comment>
<feature type="domain" description="Peptidase S9 prolyl oligopeptidase catalytic" evidence="2">
    <location>
        <begin position="576"/>
        <end position="736"/>
    </location>
</feature>
<keyword evidence="4" id="KW-1185">Reference proteome</keyword>
<feature type="signal peptide" evidence="1">
    <location>
        <begin position="1"/>
        <end position="26"/>
    </location>
</feature>
<dbReference type="InterPro" id="IPR011042">
    <property type="entry name" value="6-blade_b-propeller_TolB-like"/>
</dbReference>
<dbReference type="Gene3D" id="3.40.50.1820">
    <property type="entry name" value="alpha/beta hydrolase"/>
    <property type="match status" value="1"/>
</dbReference>
<keyword evidence="1" id="KW-0732">Signal</keyword>
<accession>A0ABS8Y1W9</accession>
<name>A0ABS8Y1W9_9BURK</name>
<dbReference type="InterPro" id="IPR001375">
    <property type="entry name" value="Peptidase_S9_cat"/>
</dbReference>
<feature type="chain" id="PRO_5047371926" evidence="1">
    <location>
        <begin position="27"/>
        <end position="783"/>
    </location>
</feature>